<accession>A0A812HQQ2</accession>
<name>A0A812HQQ2_9DINO</name>
<gene>
    <name evidence="1" type="ORF">SNAT2548_LOCUS1867</name>
</gene>
<dbReference type="EMBL" id="CAJNDS010000107">
    <property type="protein sequence ID" value="CAE6958851.1"/>
    <property type="molecule type" value="Genomic_DNA"/>
</dbReference>
<evidence type="ECO:0000313" key="1">
    <source>
        <dbReference type="EMBL" id="CAE6958851.1"/>
    </source>
</evidence>
<dbReference type="AlphaFoldDB" id="A0A812HQQ2"/>
<protein>
    <submittedName>
        <fullName evidence="1">Uncharacterized protein</fullName>
    </submittedName>
</protein>
<organism evidence="1 2">
    <name type="scientific">Symbiodinium natans</name>
    <dbReference type="NCBI Taxonomy" id="878477"/>
    <lineage>
        <taxon>Eukaryota</taxon>
        <taxon>Sar</taxon>
        <taxon>Alveolata</taxon>
        <taxon>Dinophyceae</taxon>
        <taxon>Suessiales</taxon>
        <taxon>Symbiodiniaceae</taxon>
        <taxon>Symbiodinium</taxon>
    </lineage>
</organism>
<proteinExistence type="predicted"/>
<comment type="caution">
    <text evidence="1">The sequence shown here is derived from an EMBL/GenBank/DDBJ whole genome shotgun (WGS) entry which is preliminary data.</text>
</comment>
<keyword evidence="2" id="KW-1185">Reference proteome</keyword>
<reference evidence="1" key="1">
    <citation type="submission" date="2021-02" db="EMBL/GenBank/DDBJ databases">
        <authorList>
            <person name="Dougan E. K."/>
            <person name="Rhodes N."/>
            <person name="Thang M."/>
            <person name="Chan C."/>
        </authorList>
    </citation>
    <scope>NUCLEOTIDE SEQUENCE</scope>
</reference>
<dbReference type="Proteomes" id="UP000604046">
    <property type="component" value="Unassembled WGS sequence"/>
</dbReference>
<evidence type="ECO:0000313" key="2">
    <source>
        <dbReference type="Proteomes" id="UP000604046"/>
    </source>
</evidence>
<sequence length="104" mass="11627">MNAGTMRWTLVLVFDHDQVLLEDTLAVAGSIPKIGERPLRIPRSPALTAVYTAYLCRRERRGSAYFSTSQYTVLLILLISSSAETSGSRETQPFGVEVPLRYFC</sequence>